<dbReference type="EMBL" id="SPNV01000037">
    <property type="protein sequence ID" value="KAF5864225.1"/>
    <property type="molecule type" value="Genomic_DNA"/>
</dbReference>
<organism evidence="2 3">
    <name type="scientific">Petromyces alliaceus</name>
    <name type="common">Aspergillus alliaceus</name>
    <dbReference type="NCBI Taxonomy" id="209559"/>
    <lineage>
        <taxon>Eukaryota</taxon>
        <taxon>Fungi</taxon>
        <taxon>Dikarya</taxon>
        <taxon>Ascomycota</taxon>
        <taxon>Pezizomycotina</taxon>
        <taxon>Eurotiomycetes</taxon>
        <taxon>Eurotiomycetidae</taxon>
        <taxon>Eurotiales</taxon>
        <taxon>Aspergillaceae</taxon>
        <taxon>Aspergillus</taxon>
        <taxon>Aspergillus subgen. Circumdati</taxon>
    </lineage>
</organism>
<accession>A0A8H6EAY2</accession>
<dbReference type="Proteomes" id="UP000541154">
    <property type="component" value="Unassembled WGS sequence"/>
</dbReference>
<evidence type="ECO:0000256" key="1">
    <source>
        <dbReference type="SAM" id="MobiDB-lite"/>
    </source>
</evidence>
<comment type="caution">
    <text evidence="2">The sequence shown here is derived from an EMBL/GenBank/DDBJ whole genome shotgun (WGS) entry which is preliminary data.</text>
</comment>
<evidence type="ECO:0000313" key="2">
    <source>
        <dbReference type="EMBL" id="KAF5864225.1"/>
    </source>
</evidence>
<sequence length="122" mass="13803">MFFDPPIPLRYECAPGWGLKCRRREIRKLALHLKFKQCRQILRHEPPASHLDPFTAPMRIILSAIETLGEGVIDLIMAASDVHYQVEQHAKGSPPKGNPQPVEGEFNVHNDATTVKVPYIPN</sequence>
<evidence type="ECO:0000313" key="3">
    <source>
        <dbReference type="Proteomes" id="UP000541154"/>
    </source>
</evidence>
<gene>
    <name evidence="2" type="ORF">ETB97_008222</name>
</gene>
<keyword evidence="3" id="KW-1185">Reference proteome</keyword>
<name>A0A8H6EAY2_PETAA</name>
<proteinExistence type="predicted"/>
<dbReference type="AlphaFoldDB" id="A0A8H6EAY2"/>
<protein>
    <submittedName>
        <fullName evidence="2">Uncharacterized protein</fullName>
    </submittedName>
</protein>
<reference evidence="2 3" key="1">
    <citation type="submission" date="2019-04" db="EMBL/GenBank/DDBJ databases">
        <title>Aspergillus burnettii sp. nov., novel species from soil in southeast Queensland.</title>
        <authorList>
            <person name="Gilchrist C.L.M."/>
            <person name="Pitt J.I."/>
            <person name="Lange L."/>
            <person name="Lacey H.J."/>
            <person name="Vuong D."/>
            <person name="Midgley D.J."/>
            <person name="Greenfield P."/>
            <person name="Bradbury M."/>
            <person name="Lacey E."/>
            <person name="Busk P.K."/>
            <person name="Pilgaard B."/>
            <person name="Chooi Y.H."/>
            <person name="Piggott A.M."/>
        </authorList>
    </citation>
    <scope>NUCLEOTIDE SEQUENCE [LARGE SCALE GENOMIC DNA]</scope>
    <source>
        <strain evidence="2 3">FRR 5400</strain>
    </source>
</reference>
<feature type="region of interest" description="Disordered" evidence="1">
    <location>
        <begin position="87"/>
        <end position="108"/>
    </location>
</feature>